<reference evidence="10 11" key="1">
    <citation type="submission" date="2016-12" db="EMBL/GenBank/DDBJ databases">
        <authorList>
            <person name="Song W.-J."/>
            <person name="Kurnit D.M."/>
        </authorList>
    </citation>
    <scope>NUCLEOTIDE SEQUENCE [LARGE SCALE GENOMIC DNA]</scope>
    <source>
        <strain evidence="10 11">DSM 14810</strain>
    </source>
</reference>
<feature type="transmembrane region" description="Helical" evidence="7">
    <location>
        <begin position="6"/>
        <end position="30"/>
    </location>
</feature>
<dbReference type="InterPro" id="IPR000045">
    <property type="entry name" value="Prepilin_IV_endopep_pep"/>
</dbReference>
<dbReference type="InterPro" id="IPR010627">
    <property type="entry name" value="Prepilin_pept_A24_N"/>
</dbReference>
<feature type="transmembrane region" description="Helical" evidence="7">
    <location>
        <begin position="173"/>
        <end position="195"/>
    </location>
</feature>
<evidence type="ECO:0000313" key="11">
    <source>
        <dbReference type="Proteomes" id="UP000184097"/>
    </source>
</evidence>
<dbReference type="AlphaFoldDB" id="A0A1M7S7J9"/>
<gene>
    <name evidence="10" type="ORF">SAMN02745247_01234</name>
</gene>
<dbReference type="GO" id="GO:0006465">
    <property type="term" value="P:signal peptide processing"/>
    <property type="evidence" value="ECO:0007669"/>
    <property type="project" value="TreeGrafter"/>
</dbReference>
<keyword evidence="10" id="KW-0808">Transferase</keyword>
<keyword evidence="5 7" id="KW-1133">Transmembrane helix</keyword>
<evidence type="ECO:0000256" key="5">
    <source>
        <dbReference type="ARBA" id="ARBA00022989"/>
    </source>
</evidence>
<feature type="domain" description="Prepilin type IV endopeptidase peptidase" evidence="8">
    <location>
        <begin position="123"/>
        <end position="235"/>
    </location>
</feature>
<evidence type="ECO:0000256" key="3">
    <source>
        <dbReference type="ARBA" id="ARBA00022475"/>
    </source>
</evidence>
<dbReference type="Pfam" id="PF06750">
    <property type="entry name" value="A24_N_bact"/>
    <property type="match status" value="1"/>
</dbReference>
<dbReference type="PANTHER" id="PTHR30487">
    <property type="entry name" value="TYPE 4 PREPILIN-LIKE PROTEINS LEADER PEPTIDE-PROCESSING ENZYME"/>
    <property type="match status" value="1"/>
</dbReference>
<dbReference type="PANTHER" id="PTHR30487:SF0">
    <property type="entry name" value="PREPILIN LEADER PEPTIDASE_N-METHYLTRANSFERASE-RELATED"/>
    <property type="match status" value="1"/>
</dbReference>
<evidence type="ECO:0000259" key="8">
    <source>
        <dbReference type="Pfam" id="PF01478"/>
    </source>
</evidence>
<dbReference type="InterPro" id="IPR050882">
    <property type="entry name" value="Prepilin_peptidase/N-MTase"/>
</dbReference>
<keyword evidence="6 7" id="KW-0472">Membrane</keyword>
<name>A0A1M7S7J9_9FIRM</name>
<dbReference type="GO" id="GO:0004190">
    <property type="term" value="F:aspartic-type endopeptidase activity"/>
    <property type="evidence" value="ECO:0007669"/>
    <property type="project" value="InterPro"/>
</dbReference>
<dbReference type="GO" id="GO:0008168">
    <property type="term" value="F:methyltransferase activity"/>
    <property type="evidence" value="ECO:0007669"/>
    <property type="project" value="UniProtKB-KW"/>
</dbReference>
<dbReference type="Pfam" id="PF01478">
    <property type="entry name" value="Peptidase_A24"/>
    <property type="match status" value="1"/>
</dbReference>
<feature type="transmembrane region" description="Helical" evidence="7">
    <location>
        <begin position="255"/>
        <end position="274"/>
    </location>
</feature>
<evidence type="ECO:0000256" key="1">
    <source>
        <dbReference type="ARBA" id="ARBA00004651"/>
    </source>
</evidence>
<evidence type="ECO:0000259" key="9">
    <source>
        <dbReference type="Pfam" id="PF06750"/>
    </source>
</evidence>
<evidence type="ECO:0000256" key="7">
    <source>
        <dbReference type="SAM" id="Phobius"/>
    </source>
</evidence>
<dbReference type="EMBL" id="FRDH01000004">
    <property type="protein sequence ID" value="SHN54420.1"/>
    <property type="molecule type" value="Genomic_DNA"/>
</dbReference>
<keyword evidence="3" id="KW-1003">Cell membrane</keyword>
<evidence type="ECO:0000313" key="10">
    <source>
        <dbReference type="EMBL" id="SHN54420.1"/>
    </source>
</evidence>
<sequence length="278" mass="31158">MIMIAYFGLITFIFGLVLGSFLNCTAMRIVKKENWVKGRSHCINCGHDLGAKDLIPLISYLQTGGRCRYCKKKISIRYPLTELIFGFLSLFMYMAVMAPEIAKAFSGNNELLFGSFLVFIRNIVLTGALFVIALVDLEIQEVPNGCLIVGVLAFLLTTPFICEEDWIKWIGHRILAAILTMMIIILIVVIMERVLKKQAMGGGDIKLYALLALYLGYAGSYEVVLLSCIIGIIFVAVRKVLFPEKAKEFPFAPSIALAGYLMLIFSEIVTDWYFSLFI</sequence>
<comment type="similarity">
    <text evidence="2">Belongs to the peptidase A24 family.</text>
</comment>
<feature type="transmembrane region" description="Helical" evidence="7">
    <location>
        <begin position="142"/>
        <end position="161"/>
    </location>
</feature>
<evidence type="ECO:0000256" key="6">
    <source>
        <dbReference type="ARBA" id="ARBA00023136"/>
    </source>
</evidence>
<dbReference type="GO" id="GO:0005886">
    <property type="term" value="C:plasma membrane"/>
    <property type="evidence" value="ECO:0007669"/>
    <property type="project" value="UniProtKB-SubCell"/>
</dbReference>
<comment type="subcellular location">
    <subcellularLocation>
        <location evidence="1">Cell membrane</location>
        <topology evidence="1">Multi-pass membrane protein</topology>
    </subcellularLocation>
</comment>
<accession>A0A1M7S7J9</accession>
<dbReference type="Proteomes" id="UP000184097">
    <property type="component" value="Unassembled WGS sequence"/>
</dbReference>
<feature type="domain" description="Prepilin peptidase A24 N-terminal" evidence="9">
    <location>
        <begin position="13"/>
        <end position="95"/>
    </location>
</feature>
<keyword evidence="10" id="KW-0489">Methyltransferase</keyword>
<feature type="transmembrane region" description="Helical" evidence="7">
    <location>
        <begin position="207"/>
        <end position="235"/>
    </location>
</feature>
<keyword evidence="4 7" id="KW-0812">Transmembrane</keyword>
<evidence type="ECO:0000256" key="4">
    <source>
        <dbReference type="ARBA" id="ARBA00022692"/>
    </source>
</evidence>
<feature type="transmembrane region" description="Helical" evidence="7">
    <location>
        <begin position="78"/>
        <end position="99"/>
    </location>
</feature>
<dbReference type="GO" id="GO:0032259">
    <property type="term" value="P:methylation"/>
    <property type="evidence" value="ECO:0007669"/>
    <property type="project" value="UniProtKB-KW"/>
</dbReference>
<evidence type="ECO:0000256" key="2">
    <source>
        <dbReference type="ARBA" id="ARBA00005801"/>
    </source>
</evidence>
<proteinExistence type="inferred from homology"/>
<organism evidence="10 11">
    <name type="scientific">Butyrivibrio hungatei DSM 14810</name>
    <dbReference type="NCBI Taxonomy" id="1121132"/>
    <lineage>
        <taxon>Bacteria</taxon>
        <taxon>Bacillati</taxon>
        <taxon>Bacillota</taxon>
        <taxon>Clostridia</taxon>
        <taxon>Lachnospirales</taxon>
        <taxon>Lachnospiraceae</taxon>
        <taxon>Butyrivibrio</taxon>
    </lineage>
</organism>
<dbReference type="Gene3D" id="1.20.120.1220">
    <property type="match status" value="1"/>
</dbReference>
<feature type="transmembrane region" description="Helical" evidence="7">
    <location>
        <begin position="111"/>
        <end position="135"/>
    </location>
</feature>
<protein>
    <submittedName>
        <fullName evidence="10">Leader peptidase (Prepilin peptidase) / N-methyltransferase</fullName>
    </submittedName>
</protein>